<evidence type="ECO:0000313" key="2">
    <source>
        <dbReference type="Proteomes" id="UP000499080"/>
    </source>
</evidence>
<comment type="caution">
    <text evidence="1">The sequence shown here is derived from an EMBL/GenBank/DDBJ whole genome shotgun (WGS) entry which is preliminary data.</text>
</comment>
<feature type="non-terminal residue" evidence="1">
    <location>
        <position position="61"/>
    </location>
</feature>
<proteinExistence type="predicted"/>
<dbReference type="Proteomes" id="UP000499080">
    <property type="component" value="Unassembled WGS sequence"/>
</dbReference>
<sequence length="61" mass="6937">MPSIVYDRRSIAWMTASSCRIPYDEKEEPYGVSDEICCGATEFAWTALTVNAHHCVRSPFH</sequence>
<keyword evidence="2" id="KW-1185">Reference proteome</keyword>
<reference evidence="1 2" key="1">
    <citation type="journal article" date="2019" name="Sci. Rep.">
        <title>Orb-weaving spider Araneus ventricosus genome elucidates the spidroin gene catalogue.</title>
        <authorList>
            <person name="Kono N."/>
            <person name="Nakamura H."/>
            <person name="Ohtoshi R."/>
            <person name="Moran D.A.P."/>
            <person name="Shinohara A."/>
            <person name="Yoshida Y."/>
            <person name="Fujiwara M."/>
            <person name="Mori M."/>
            <person name="Tomita M."/>
            <person name="Arakawa K."/>
        </authorList>
    </citation>
    <scope>NUCLEOTIDE SEQUENCE [LARGE SCALE GENOMIC DNA]</scope>
</reference>
<dbReference type="EMBL" id="BGPR01010045">
    <property type="protein sequence ID" value="GBN43948.1"/>
    <property type="molecule type" value="Genomic_DNA"/>
</dbReference>
<protein>
    <submittedName>
        <fullName evidence="1">Uncharacterized protein</fullName>
    </submittedName>
</protein>
<accession>A0A4Y2NWJ8</accession>
<organism evidence="1 2">
    <name type="scientific">Araneus ventricosus</name>
    <name type="common">Orbweaver spider</name>
    <name type="synonym">Epeira ventricosa</name>
    <dbReference type="NCBI Taxonomy" id="182803"/>
    <lineage>
        <taxon>Eukaryota</taxon>
        <taxon>Metazoa</taxon>
        <taxon>Ecdysozoa</taxon>
        <taxon>Arthropoda</taxon>
        <taxon>Chelicerata</taxon>
        <taxon>Arachnida</taxon>
        <taxon>Araneae</taxon>
        <taxon>Araneomorphae</taxon>
        <taxon>Entelegynae</taxon>
        <taxon>Araneoidea</taxon>
        <taxon>Araneidae</taxon>
        <taxon>Araneus</taxon>
    </lineage>
</organism>
<evidence type="ECO:0000313" key="1">
    <source>
        <dbReference type="EMBL" id="GBN43948.1"/>
    </source>
</evidence>
<dbReference type="AlphaFoldDB" id="A0A4Y2NWJ8"/>
<gene>
    <name evidence="1" type="ORF">AVEN_40292_1</name>
</gene>
<name>A0A4Y2NWJ8_ARAVE</name>